<protein>
    <submittedName>
        <fullName evidence="1">Sulfur carrier protein ThiS</fullName>
    </submittedName>
</protein>
<accession>A0A926Q4E5</accession>
<name>A0A926Q4E5_9FLAO</name>
<dbReference type="PANTHER" id="PTHR34472:SF1">
    <property type="entry name" value="SULFUR CARRIER PROTEIN THIS"/>
    <property type="match status" value="1"/>
</dbReference>
<evidence type="ECO:0000313" key="1">
    <source>
        <dbReference type="EMBL" id="MBC9798487.1"/>
    </source>
</evidence>
<dbReference type="InterPro" id="IPR010035">
    <property type="entry name" value="Thi_S"/>
</dbReference>
<gene>
    <name evidence="1" type="ORF">IBL28_21145</name>
</gene>
<dbReference type="SUPFAM" id="SSF54285">
    <property type="entry name" value="MoaD/ThiS"/>
    <property type="match status" value="1"/>
</dbReference>
<keyword evidence="2" id="KW-1185">Reference proteome</keyword>
<dbReference type="AlphaFoldDB" id="A0A926Q4E5"/>
<dbReference type="EMBL" id="JACVDC010000123">
    <property type="protein sequence ID" value="MBC9798487.1"/>
    <property type="molecule type" value="Genomic_DNA"/>
</dbReference>
<dbReference type="InterPro" id="IPR012675">
    <property type="entry name" value="Beta-grasp_dom_sf"/>
</dbReference>
<dbReference type="PANTHER" id="PTHR34472">
    <property type="entry name" value="SULFUR CARRIER PROTEIN THIS"/>
    <property type="match status" value="1"/>
</dbReference>
<comment type="caution">
    <text evidence="1">The sequence shown here is derived from an EMBL/GenBank/DDBJ whole genome shotgun (WGS) entry which is preliminary data.</text>
</comment>
<proteinExistence type="predicted"/>
<dbReference type="Gene3D" id="3.10.20.30">
    <property type="match status" value="1"/>
</dbReference>
<dbReference type="RefSeq" id="WP_187967604.1">
    <property type="nucleotide sequence ID" value="NZ_JACVDC010000123.1"/>
</dbReference>
<dbReference type="InterPro" id="IPR016155">
    <property type="entry name" value="Mopterin_synth/thiamin_S_b"/>
</dbReference>
<dbReference type="CDD" id="cd00565">
    <property type="entry name" value="Ubl_ThiS"/>
    <property type="match status" value="1"/>
</dbReference>
<sequence>METITVNVNDKAVSVTAQSTITDLIRQLNFPSQGIAIAISSSGDQMRDGQETAREVIPQKQWPDYTLADRQDILIIQATQGG</sequence>
<dbReference type="Proteomes" id="UP000653730">
    <property type="component" value="Unassembled WGS sequence"/>
</dbReference>
<reference evidence="1 2" key="1">
    <citation type="submission" date="2020-09" db="EMBL/GenBank/DDBJ databases">
        <title>Sinomicrobium weinanense sp. nov., a halophilic bacteria isolated from saline-alkali soil.</title>
        <authorList>
            <person name="Wu P."/>
            <person name="Ren H."/>
            <person name="Mei Y."/>
            <person name="Liang Y."/>
            <person name="Chen Z."/>
        </authorList>
    </citation>
    <scope>NUCLEOTIDE SEQUENCE [LARGE SCALE GENOMIC DNA]</scope>
    <source>
        <strain evidence="1 2">FJxs</strain>
    </source>
</reference>
<organism evidence="1 2">
    <name type="scientific">Sinomicrobium weinanense</name>
    <dbReference type="NCBI Taxonomy" id="2842200"/>
    <lineage>
        <taxon>Bacteria</taxon>
        <taxon>Pseudomonadati</taxon>
        <taxon>Bacteroidota</taxon>
        <taxon>Flavobacteriia</taxon>
        <taxon>Flavobacteriales</taxon>
        <taxon>Flavobacteriaceae</taxon>
        <taxon>Sinomicrobium</taxon>
    </lineage>
</organism>
<evidence type="ECO:0000313" key="2">
    <source>
        <dbReference type="Proteomes" id="UP000653730"/>
    </source>
</evidence>